<sequence>MQLHLSEDLHVQATTSIKNDDEEKNKHGYSDTETKEMHETIQRLLVQNAENMLIPASIQDTATETHVMHESIDKSFVQATQNAWDITIVQRKEEPHDSDIHLSKNLFNQTITSMAPDPNYKGAIGTREKYEFKGRFSGHDAQNLLGFNILYITEANETEKPIIQTTQDAHNSATIQDIVDGAQEIHDTIQFDQDTESLATARNTEQSYNSYIETQEKWDNVKKPSGPTAQNVRNSTMILDAGIDQSPSKAPELMTSSILESSAYSDKWLVDISKQNLPYLEAGLKRHPQVLDWFNTKRRRAFAALFTEVTCILRTTRRCDLTEDDRNYIKECCTALEVVNFDPSWLSYVCRCIENCGDGNEFMRKLEETEAKVSTLRNELASVEASLVSLRDEASGLHNFIEE</sequence>
<reference evidence="3" key="1">
    <citation type="submission" date="2023-10" db="EMBL/GenBank/DDBJ databases">
        <title>Chromosome-level genome of the transformable northern wattle, Acacia crassicarpa.</title>
        <authorList>
            <person name="Massaro I."/>
            <person name="Sinha N.R."/>
            <person name="Poethig S."/>
            <person name="Leichty A.R."/>
        </authorList>
    </citation>
    <scope>NUCLEOTIDE SEQUENCE</scope>
    <source>
        <strain evidence="3">Acra3RX</strain>
        <tissue evidence="3">Leaf</tissue>
    </source>
</reference>
<proteinExistence type="predicted"/>
<gene>
    <name evidence="3" type="ORF">QN277_023317</name>
</gene>
<feature type="compositionally biased region" description="Basic and acidic residues" evidence="2">
    <location>
        <begin position="18"/>
        <end position="36"/>
    </location>
</feature>
<dbReference type="EMBL" id="JAWXYG010000006">
    <property type="protein sequence ID" value="KAK4270258.1"/>
    <property type="molecule type" value="Genomic_DNA"/>
</dbReference>
<feature type="region of interest" description="Disordered" evidence="2">
    <location>
        <begin position="1"/>
        <end position="36"/>
    </location>
</feature>
<keyword evidence="4" id="KW-1185">Reference proteome</keyword>
<organism evidence="3 4">
    <name type="scientific">Acacia crassicarpa</name>
    <name type="common">northern wattle</name>
    <dbReference type="NCBI Taxonomy" id="499986"/>
    <lineage>
        <taxon>Eukaryota</taxon>
        <taxon>Viridiplantae</taxon>
        <taxon>Streptophyta</taxon>
        <taxon>Embryophyta</taxon>
        <taxon>Tracheophyta</taxon>
        <taxon>Spermatophyta</taxon>
        <taxon>Magnoliopsida</taxon>
        <taxon>eudicotyledons</taxon>
        <taxon>Gunneridae</taxon>
        <taxon>Pentapetalae</taxon>
        <taxon>rosids</taxon>
        <taxon>fabids</taxon>
        <taxon>Fabales</taxon>
        <taxon>Fabaceae</taxon>
        <taxon>Caesalpinioideae</taxon>
        <taxon>mimosoid clade</taxon>
        <taxon>Acacieae</taxon>
        <taxon>Acacia</taxon>
    </lineage>
</organism>
<comment type="caution">
    <text evidence="3">The sequence shown here is derived from an EMBL/GenBank/DDBJ whole genome shotgun (WGS) entry which is preliminary data.</text>
</comment>
<evidence type="ECO:0000256" key="1">
    <source>
        <dbReference type="SAM" id="Coils"/>
    </source>
</evidence>
<evidence type="ECO:0000313" key="4">
    <source>
        <dbReference type="Proteomes" id="UP001293593"/>
    </source>
</evidence>
<name>A0AAE1JIM1_9FABA</name>
<evidence type="ECO:0000313" key="3">
    <source>
        <dbReference type="EMBL" id="KAK4270258.1"/>
    </source>
</evidence>
<dbReference type="AlphaFoldDB" id="A0AAE1JIM1"/>
<feature type="compositionally biased region" description="Basic and acidic residues" evidence="2">
    <location>
        <begin position="1"/>
        <end position="10"/>
    </location>
</feature>
<keyword evidence="1" id="KW-0175">Coiled coil</keyword>
<protein>
    <submittedName>
        <fullName evidence="3">Uncharacterized protein</fullName>
    </submittedName>
</protein>
<dbReference type="Proteomes" id="UP001293593">
    <property type="component" value="Unassembled WGS sequence"/>
</dbReference>
<accession>A0AAE1JIM1</accession>
<evidence type="ECO:0000256" key="2">
    <source>
        <dbReference type="SAM" id="MobiDB-lite"/>
    </source>
</evidence>
<feature type="coiled-coil region" evidence="1">
    <location>
        <begin position="359"/>
        <end position="393"/>
    </location>
</feature>